<dbReference type="PROSITE" id="PS51480">
    <property type="entry name" value="DHAL"/>
    <property type="match status" value="1"/>
</dbReference>
<dbReference type="InterPro" id="IPR036117">
    <property type="entry name" value="DhaL_dom_sf"/>
</dbReference>
<dbReference type="GO" id="GO:0005829">
    <property type="term" value="C:cytosol"/>
    <property type="evidence" value="ECO:0007669"/>
    <property type="project" value="TreeGrafter"/>
</dbReference>
<dbReference type="PANTHER" id="PTHR28629">
    <property type="entry name" value="TRIOKINASE/FMN CYCLASE"/>
    <property type="match status" value="1"/>
</dbReference>
<protein>
    <submittedName>
        <fullName evidence="4">Dihydroxyacetone kinase subunit L</fullName>
    </submittedName>
</protein>
<dbReference type="Pfam" id="PF02734">
    <property type="entry name" value="Dak2"/>
    <property type="match status" value="1"/>
</dbReference>
<proteinExistence type="predicted"/>
<keyword evidence="2 4" id="KW-0418">Kinase</keyword>
<dbReference type="SMART" id="SM01120">
    <property type="entry name" value="Dak2"/>
    <property type="match status" value="1"/>
</dbReference>
<evidence type="ECO:0000259" key="3">
    <source>
        <dbReference type="PROSITE" id="PS51480"/>
    </source>
</evidence>
<dbReference type="SUPFAM" id="SSF101473">
    <property type="entry name" value="DhaL-like"/>
    <property type="match status" value="1"/>
</dbReference>
<evidence type="ECO:0000313" key="4">
    <source>
        <dbReference type="EMBL" id="MBC5716742.1"/>
    </source>
</evidence>
<dbReference type="GO" id="GO:0004371">
    <property type="term" value="F:glycerone kinase activity"/>
    <property type="evidence" value="ECO:0007669"/>
    <property type="project" value="InterPro"/>
</dbReference>
<sequence>MNEIKSSDWTAILQSVARVMTDNADHLCEMDARMGDGDLGLTMKKGYCALPELYAGLEEADMGKRLSKSGMKMSGVVPSTMGTLMSSGWMEGGKRLVGKETVDAAGYAAFLRGFADGIIKRGKCAPGDRTVLDAIHPAAEAAEKAAAAGAGLADTAKAALEGAKAGLEATKDMKPKYGKAAVFAAKALGTEDQGATAGMLLVQGLYDGIVK</sequence>
<dbReference type="InterPro" id="IPR004007">
    <property type="entry name" value="DhaL_dom"/>
</dbReference>
<dbReference type="InterPro" id="IPR050861">
    <property type="entry name" value="Dihydroxyacetone_Kinase"/>
</dbReference>
<reference evidence="4" key="1">
    <citation type="submission" date="2020-08" db="EMBL/GenBank/DDBJ databases">
        <title>Genome public.</title>
        <authorList>
            <person name="Liu C."/>
            <person name="Sun Q."/>
        </authorList>
    </citation>
    <scope>NUCLEOTIDE SEQUENCE</scope>
    <source>
        <strain evidence="4">BX5</strain>
    </source>
</reference>
<accession>A0A8J6J4E4</accession>
<dbReference type="GO" id="GO:0019563">
    <property type="term" value="P:glycerol catabolic process"/>
    <property type="evidence" value="ECO:0007669"/>
    <property type="project" value="TreeGrafter"/>
</dbReference>
<name>A0A8J6J4E4_9FIRM</name>
<dbReference type="Gene3D" id="1.25.40.340">
    <property type="match status" value="1"/>
</dbReference>
<evidence type="ECO:0000313" key="5">
    <source>
        <dbReference type="Proteomes" id="UP000602260"/>
    </source>
</evidence>
<evidence type="ECO:0000256" key="2">
    <source>
        <dbReference type="ARBA" id="ARBA00022777"/>
    </source>
</evidence>
<feature type="domain" description="DhaL" evidence="3">
    <location>
        <begin position="7"/>
        <end position="207"/>
    </location>
</feature>
<organism evidence="4 5">
    <name type="scientific">Flintibacter faecis</name>
    <dbReference type="NCBI Taxonomy" id="2763047"/>
    <lineage>
        <taxon>Bacteria</taxon>
        <taxon>Bacillati</taxon>
        <taxon>Bacillota</taxon>
        <taxon>Clostridia</taxon>
        <taxon>Eubacteriales</taxon>
        <taxon>Flintibacter</taxon>
    </lineage>
</organism>
<dbReference type="AlphaFoldDB" id="A0A8J6J4E4"/>
<comment type="caution">
    <text evidence="4">The sequence shown here is derived from an EMBL/GenBank/DDBJ whole genome shotgun (WGS) entry which is preliminary data.</text>
</comment>
<dbReference type="RefSeq" id="WP_186878099.1">
    <property type="nucleotide sequence ID" value="NZ_JACOPN010000003.1"/>
</dbReference>
<keyword evidence="5" id="KW-1185">Reference proteome</keyword>
<dbReference type="PANTHER" id="PTHR28629:SF4">
    <property type="entry name" value="TRIOKINASE_FMN CYCLASE"/>
    <property type="match status" value="1"/>
</dbReference>
<dbReference type="EMBL" id="JACOPN010000003">
    <property type="protein sequence ID" value="MBC5716742.1"/>
    <property type="molecule type" value="Genomic_DNA"/>
</dbReference>
<evidence type="ECO:0000256" key="1">
    <source>
        <dbReference type="ARBA" id="ARBA00022679"/>
    </source>
</evidence>
<gene>
    <name evidence="4" type="ORF">H8S55_05310</name>
</gene>
<dbReference type="Proteomes" id="UP000602260">
    <property type="component" value="Unassembled WGS sequence"/>
</dbReference>
<keyword evidence="1" id="KW-0808">Transferase</keyword>